<dbReference type="EMBL" id="BAAAMY010000014">
    <property type="protein sequence ID" value="GAA1930758.1"/>
    <property type="molecule type" value="Genomic_DNA"/>
</dbReference>
<dbReference type="NCBIfam" id="TIGR01145">
    <property type="entry name" value="ATP_synt_delta"/>
    <property type="match status" value="1"/>
</dbReference>
<evidence type="ECO:0000256" key="5">
    <source>
        <dbReference type="ARBA" id="ARBA00023136"/>
    </source>
</evidence>
<keyword evidence="3 8" id="KW-0375">Hydrogen ion transport</keyword>
<protein>
    <recommendedName>
        <fullName evidence="8">ATP synthase subunit delta</fullName>
    </recommendedName>
    <alternativeName>
        <fullName evidence="8">ATP synthase F(1) sector subunit delta</fullName>
    </alternativeName>
    <alternativeName>
        <fullName evidence="8">F-type ATPase subunit delta</fullName>
        <shortName evidence="8">F-ATPase subunit delta</shortName>
    </alternativeName>
</protein>
<evidence type="ECO:0000256" key="4">
    <source>
        <dbReference type="ARBA" id="ARBA00023065"/>
    </source>
</evidence>
<comment type="function">
    <text evidence="8">F(1)F(0) ATP synthase produces ATP from ADP in the presence of a proton or sodium gradient. F-type ATPases consist of two structural domains, F(1) containing the extramembraneous catalytic core and F(0) containing the membrane proton channel, linked together by a central stalk and a peripheral stalk. During catalysis, ATP synthesis in the catalytic domain of F(1) is coupled via a rotary mechanism of the central stalk subunits to proton translocation.</text>
</comment>
<organism evidence="9 10">
    <name type="scientific">Nocardioides lentus</name>
    <dbReference type="NCBI Taxonomy" id="338077"/>
    <lineage>
        <taxon>Bacteria</taxon>
        <taxon>Bacillati</taxon>
        <taxon>Actinomycetota</taxon>
        <taxon>Actinomycetes</taxon>
        <taxon>Propionibacteriales</taxon>
        <taxon>Nocardioidaceae</taxon>
        <taxon>Nocardioides</taxon>
    </lineage>
</organism>
<keyword evidence="10" id="KW-1185">Reference proteome</keyword>
<keyword evidence="6 8" id="KW-0139">CF(1)</keyword>
<evidence type="ECO:0000256" key="8">
    <source>
        <dbReference type="HAMAP-Rule" id="MF_01416"/>
    </source>
</evidence>
<accession>A0ABP5B4K6</accession>
<dbReference type="Pfam" id="PF00213">
    <property type="entry name" value="OSCP"/>
    <property type="match status" value="1"/>
</dbReference>
<keyword evidence="2 8" id="KW-0813">Transport</keyword>
<evidence type="ECO:0000256" key="7">
    <source>
        <dbReference type="ARBA" id="ARBA00023310"/>
    </source>
</evidence>
<keyword evidence="4 8" id="KW-0406">Ion transport</keyword>
<dbReference type="PRINTS" id="PR00125">
    <property type="entry name" value="ATPASEDELTA"/>
</dbReference>
<dbReference type="NCBIfam" id="NF009967">
    <property type="entry name" value="PRK13430.1"/>
    <property type="match status" value="1"/>
</dbReference>
<proteinExistence type="inferred from homology"/>
<keyword evidence="8" id="KW-1003">Cell membrane</keyword>
<dbReference type="PROSITE" id="PS00389">
    <property type="entry name" value="ATPASE_DELTA"/>
    <property type="match status" value="1"/>
</dbReference>
<sequence length="276" mass="29067">MAGSTFLRGASADALATTAERLDERLSADSGDAAASVGEDLFAVAMLLHREAGLRRTATDVSLDPGSRSELLRRLLDGKVGATSLDVAAGAAGQRWTAPRDLADALEHLSVVATVRSAPDADAGRLSDELFTAAAIVRDESGLRDALADPARSTEDKSALVDAVFGAQALPATTTLLKRALAGTHRTVGVALEDYQRVAADVHSERVATVRVAQELGQAELDRLQRALTRQYGREVHLNVQVDPAVIGGMRVEIGDDVIDGTVSSRLDEARRRLAG</sequence>
<name>A0ABP5B4K6_9ACTN</name>
<dbReference type="InterPro" id="IPR000711">
    <property type="entry name" value="ATPase_OSCP/dsu"/>
</dbReference>
<evidence type="ECO:0000256" key="6">
    <source>
        <dbReference type="ARBA" id="ARBA00023196"/>
    </source>
</evidence>
<keyword evidence="7 8" id="KW-0066">ATP synthesis</keyword>
<dbReference type="HAMAP" id="MF_01416">
    <property type="entry name" value="ATP_synth_delta_bact"/>
    <property type="match status" value="1"/>
</dbReference>
<comment type="caution">
    <text evidence="9">The sequence shown here is derived from an EMBL/GenBank/DDBJ whole genome shotgun (WGS) entry which is preliminary data.</text>
</comment>
<comment type="similarity">
    <text evidence="8">Belongs to the ATPase delta chain family.</text>
</comment>
<dbReference type="RefSeq" id="WP_344009211.1">
    <property type="nucleotide sequence ID" value="NZ_BAAAMY010000014.1"/>
</dbReference>
<gene>
    <name evidence="8" type="primary">atpH</name>
    <name evidence="9" type="ORF">GCM10009737_35880</name>
</gene>
<evidence type="ECO:0000256" key="2">
    <source>
        <dbReference type="ARBA" id="ARBA00022448"/>
    </source>
</evidence>
<reference evidence="10" key="1">
    <citation type="journal article" date="2019" name="Int. J. Syst. Evol. Microbiol.">
        <title>The Global Catalogue of Microorganisms (GCM) 10K type strain sequencing project: providing services to taxonomists for standard genome sequencing and annotation.</title>
        <authorList>
            <consortium name="The Broad Institute Genomics Platform"/>
            <consortium name="The Broad Institute Genome Sequencing Center for Infectious Disease"/>
            <person name="Wu L."/>
            <person name="Ma J."/>
        </authorList>
    </citation>
    <scope>NUCLEOTIDE SEQUENCE [LARGE SCALE GENOMIC DNA]</scope>
    <source>
        <strain evidence="10">JCM 14046</strain>
    </source>
</reference>
<comment type="subcellular location">
    <subcellularLocation>
        <location evidence="8">Cell membrane</location>
        <topology evidence="8">Peripheral membrane protein</topology>
    </subcellularLocation>
    <subcellularLocation>
        <location evidence="1">Membrane</location>
    </subcellularLocation>
</comment>
<dbReference type="Proteomes" id="UP001501612">
    <property type="component" value="Unassembled WGS sequence"/>
</dbReference>
<evidence type="ECO:0000313" key="9">
    <source>
        <dbReference type="EMBL" id="GAA1930758.1"/>
    </source>
</evidence>
<comment type="function">
    <text evidence="8">This protein is part of the stalk that links CF(0) to CF(1). It either transmits conformational changes from CF(0) to CF(1) or is implicated in proton conduction.</text>
</comment>
<evidence type="ECO:0000313" key="10">
    <source>
        <dbReference type="Proteomes" id="UP001501612"/>
    </source>
</evidence>
<dbReference type="PANTHER" id="PTHR11910">
    <property type="entry name" value="ATP SYNTHASE DELTA CHAIN"/>
    <property type="match status" value="1"/>
</dbReference>
<evidence type="ECO:0000256" key="3">
    <source>
        <dbReference type="ARBA" id="ARBA00022781"/>
    </source>
</evidence>
<dbReference type="InterPro" id="IPR020781">
    <property type="entry name" value="ATPase_OSCP/d_CS"/>
</dbReference>
<evidence type="ECO:0000256" key="1">
    <source>
        <dbReference type="ARBA" id="ARBA00004370"/>
    </source>
</evidence>
<keyword evidence="5 8" id="KW-0472">Membrane</keyword>